<keyword evidence="10 16" id="KW-0067">ATP-binding</keyword>
<dbReference type="Gramene" id="KCW75213">
    <property type="protein sequence ID" value="KCW75213"/>
    <property type="gene ID" value="EUGRSUZ_E03963"/>
</dbReference>
<dbReference type="PANTHER" id="PTHR27002">
    <property type="entry name" value="RECEPTOR-LIKE SERINE/THREONINE-PROTEIN KINASE SD1-8"/>
    <property type="match status" value="1"/>
</dbReference>
<dbReference type="Pfam" id="PF07714">
    <property type="entry name" value="PK_Tyr_Ser-Thr"/>
    <property type="match status" value="1"/>
</dbReference>
<dbReference type="SMART" id="SM00220">
    <property type="entry name" value="S_TKc"/>
    <property type="match status" value="1"/>
</dbReference>
<dbReference type="GO" id="GO:0005886">
    <property type="term" value="C:plasma membrane"/>
    <property type="evidence" value="ECO:0007669"/>
    <property type="project" value="UniProtKB-SubCell"/>
</dbReference>
<comment type="catalytic activity">
    <reaction evidence="14 16">
        <text>L-threonyl-[protein] + ATP = O-phospho-L-threonyl-[protein] + ADP + H(+)</text>
        <dbReference type="Rhea" id="RHEA:46608"/>
        <dbReference type="Rhea" id="RHEA-COMP:11060"/>
        <dbReference type="Rhea" id="RHEA-COMP:11605"/>
        <dbReference type="ChEBI" id="CHEBI:15378"/>
        <dbReference type="ChEBI" id="CHEBI:30013"/>
        <dbReference type="ChEBI" id="CHEBI:30616"/>
        <dbReference type="ChEBI" id="CHEBI:61977"/>
        <dbReference type="ChEBI" id="CHEBI:456216"/>
        <dbReference type="EC" id="2.7.11.1"/>
    </reaction>
</comment>
<keyword evidence="11" id="KW-1015">Disulfide bond</keyword>
<dbReference type="SUPFAM" id="SSF51110">
    <property type="entry name" value="alpha-D-mannose-specific plant lectins"/>
    <property type="match status" value="1"/>
</dbReference>
<comment type="subcellular location">
    <subcellularLocation>
        <location evidence="1">Cell membrane</location>
        <topology evidence="1">Single-pass type I membrane protein</topology>
    </subcellularLocation>
</comment>
<dbReference type="CDD" id="cd00028">
    <property type="entry name" value="B_lectin"/>
    <property type="match status" value="1"/>
</dbReference>
<evidence type="ECO:0000256" key="15">
    <source>
        <dbReference type="ARBA" id="ARBA00048679"/>
    </source>
</evidence>
<dbReference type="SMART" id="SM00108">
    <property type="entry name" value="B_lectin"/>
    <property type="match status" value="1"/>
</dbReference>
<keyword evidence="4" id="KW-0597">Phosphoprotein</keyword>
<name>A0A059C9R7_EUCGR</name>
<dbReference type="Gene3D" id="2.90.10.10">
    <property type="entry name" value="Bulb-type lectin domain"/>
    <property type="match status" value="1"/>
</dbReference>
<protein>
    <recommendedName>
        <fullName evidence="16">Receptor-like serine/threonine-protein kinase</fullName>
        <ecNumber evidence="16">2.7.11.1</ecNumber>
    </recommendedName>
</protein>
<dbReference type="PROSITE" id="PS50011">
    <property type="entry name" value="PROTEIN_KINASE_DOM"/>
    <property type="match status" value="1"/>
</dbReference>
<dbReference type="SUPFAM" id="SSF56112">
    <property type="entry name" value="Protein kinase-like (PK-like)"/>
    <property type="match status" value="1"/>
</dbReference>
<dbReference type="InterPro" id="IPR011009">
    <property type="entry name" value="Kinase-like_dom_sf"/>
</dbReference>
<feature type="domain" description="Apple" evidence="20">
    <location>
        <begin position="345"/>
        <end position="432"/>
    </location>
</feature>
<dbReference type="GO" id="GO:0004674">
    <property type="term" value="F:protein serine/threonine kinase activity"/>
    <property type="evidence" value="ECO:0007669"/>
    <property type="project" value="UniProtKB-KW"/>
</dbReference>
<dbReference type="FunFam" id="3.30.200.20:FF:000195">
    <property type="entry name" value="G-type lectin S-receptor-like serine/threonine-protein kinase"/>
    <property type="match status" value="1"/>
</dbReference>
<keyword evidence="3 16" id="KW-0723">Serine/threonine-protein kinase</keyword>
<dbReference type="Gene3D" id="3.30.200.20">
    <property type="entry name" value="Phosphorylase Kinase, domain 1"/>
    <property type="match status" value="1"/>
</dbReference>
<dbReference type="Gene3D" id="1.10.510.10">
    <property type="entry name" value="Transferase(Phosphotransferase) domain 1"/>
    <property type="match status" value="1"/>
</dbReference>
<dbReference type="PROSITE" id="PS50948">
    <property type="entry name" value="PAN"/>
    <property type="match status" value="1"/>
</dbReference>
<evidence type="ECO:0000259" key="20">
    <source>
        <dbReference type="PROSITE" id="PS50948"/>
    </source>
</evidence>
<evidence type="ECO:0000259" key="19">
    <source>
        <dbReference type="PROSITE" id="PS50927"/>
    </source>
</evidence>
<evidence type="ECO:0000256" key="11">
    <source>
        <dbReference type="ARBA" id="ARBA00023157"/>
    </source>
</evidence>
<dbReference type="PIRSF" id="PIRSF000641">
    <property type="entry name" value="SRK"/>
    <property type="match status" value="1"/>
</dbReference>
<evidence type="ECO:0000256" key="9">
    <source>
        <dbReference type="ARBA" id="ARBA00022777"/>
    </source>
</evidence>
<gene>
    <name evidence="21" type="ORF">EUGRSUZ_E03963</name>
</gene>
<dbReference type="GO" id="GO:0048544">
    <property type="term" value="P:recognition of pollen"/>
    <property type="evidence" value="ECO:0007669"/>
    <property type="project" value="InterPro"/>
</dbReference>
<comment type="catalytic activity">
    <reaction evidence="15 16">
        <text>L-seryl-[protein] + ATP = O-phospho-L-seryl-[protein] + ADP + H(+)</text>
        <dbReference type="Rhea" id="RHEA:17989"/>
        <dbReference type="Rhea" id="RHEA-COMP:9863"/>
        <dbReference type="Rhea" id="RHEA-COMP:11604"/>
        <dbReference type="ChEBI" id="CHEBI:15378"/>
        <dbReference type="ChEBI" id="CHEBI:29999"/>
        <dbReference type="ChEBI" id="CHEBI:30616"/>
        <dbReference type="ChEBI" id="CHEBI:83421"/>
        <dbReference type="ChEBI" id="CHEBI:456216"/>
        <dbReference type="EC" id="2.7.11.1"/>
    </reaction>
</comment>
<keyword evidence="17" id="KW-0472">Membrane</keyword>
<dbReference type="PROSITE" id="PS00108">
    <property type="entry name" value="PROTEIN_KINASE_ST"/>
    <property type="match status" value="1"/>
</dbReference>
<dbReference type="InterPro" id="IPR003609">
    <property type="entry name" value="Pan_app"/>
</dbReference>
<keyword evidence="12" id="KW-0675">Receptor</keyword>
<dbReference type="InterPro" id="IPR036426">
    <property type="entry name" value="Bulb-type_lectin_dom_sf"/>
</dbReference>
<dbReference type="PANTHER" id="PTHR27002:SF422">
    <property type="entry name" value="RECEPTOR-LIKE SERINE_THREONINE-PROTEIN KINASE"/>
    <property type="match status" value="1"/>
</dbReference>
<dbReference type="EC" id="2.7.11.1" evidence="16"/>
<dbReference type="FunCoup" id="A0A059C9R7">
    <property type="interactions" value="240"/>
</dbReference>
<dbReference type="InterPro" id="IPR000719">
    <property type="entry name" value="Prot_kinase_dom"/>
</dbReference>
<dbReference type="InterPro" id="IPR001480">
    <property type="entry name" value="Bulb-type_lectin_dom"/>
</dbReference>
<keyword evidence="13" id="KW-0325">Glycoprotein</keyword>
<evidence type="ECO:0000256" key="2">
    <source>
        <dbReference type="ARBA" id="ARBA00022475"/>
    </source>
</evidence>
<dbReference type="FunFam" id="2.90.10.10:FF:000005">
    <property type="entry name" value="G-type lectin S-receptor-like serine/threonine-protein kinase"/>
    <property type="match status" value="1"/>
</dbReference>
<dbReference type="Pfam" id="PF08276">
    <property type="entry name" value="PAN_2"/>
    <property type="match status" value="1"/>
</dbReference>
<evidence type="ECO:0000256" key="8">
    <source>
        <dbReference type="ARBA" id="ARBA00022741"/>
    </source>
</evidence>
<dbReference type="InterPro" id="IPR008271">
    <property type="entry name" value="Ser/Thr_kinase_AS"/>
</dbReference>
<dbReference type="FunFam" id="1.10.510.10:FF:000345">
    <property type="entry name" value="G-type lectin S-receptor-like serine/threonine-protein kinase"/>
    <property type="match status" value="1"/>
</dbReference>
<dbReference type="InterPro" id="IPR001245">
    <property type="entry name" value="Ser-Thr/Tyr_kinase_cat_dom"/>
</dbReference>
<evidence type="ECO:0000256" key="3">
    <source>
        <dbReference type="ARBA" id="ARBA00022527"/>
    </source>
</evidence>
<dbReference type="GO" id="GO:0030246">
    <property type="term" value="F:carbohydrate binding"/>
    <property type="evidence" value="ECO:0007669"/>
    <property type="project" value="UniProtKB-KW"/>
</dbReference>
<feature type="transmembrane region" description="Helical" evidence="17">
    <location>
        <begin position="444"/>
        <end position="467"/>
    </location>
</feature>
<dbReference type="GO" id="GO:0045087">
    <property type="term" value="P:innate immune response"/>
    <property type="evidence" value="ECO:0007669"/>
    <property type="project" value="UniProtKB-ARBA"/>
</dbReference>
<sequence length="843" mass="94664">MLLEFVHHCSYDCVLVYSLLVCSLFQALQSSTIYNITASRPLIQNQTLVSPSEIFELGFFTPNGSEKQYVGIWYKNTTFSKVVWVANRDKPLGHKDQSASLIISGDGNLKLLDGQQSTVWSTNVMAKSNYSAAVLLDFGNLVLQDGKANKMWESFDEPTDTLLPNMKIGVNVKTGKKKYLISWKGEDDPSPGSFVLGVTSETPPQLFAWNGSSPYWRSGQWDKSKFNGIPTMSNKYLSGNQLLQNINQGTTYYFRNYYNNSFGYVFISSEGSIGSVRWGDGWSTNWEGSRTNRCEIYGTCGPFGVCDTFSSPICSCLKGFKPRSDEEWNRGNWTGGCVRKMELNCQKYAHAAAMTTVEKDVFWPMKHMKLPDSADYLSNIADAEGCRSWCLGNCSCLAFSYVDTVGCMAWCKNLIDTQQFSREGRDLFIRLVDVDKGVPTKTKLIISLSTISGIMLFGAGISVCGLFKWRGKFRKMTIPRVLNSKATTNRSEELLRETAWKEQMKQGDASELMVYDLDSILLATNNFNVKNKLGQGGFGPVYKGKLNDGKDIAVKRLSSSSGQGIAEFKNEILLISKLQHRNLVRLVAYCTEGEEKILVYEYLPNRSLDAFLFDSKEKAKLSWGIRFHIIQGIARGLLYLHRDSCLRVIHRDLKVSNILLDEKMNPKISDFGLARMFEGTQVFVNTHKVVGTLGYMSPEYAMGGIFSEKSDVYSFGVLILELISSKKNTSLDYHGQHLNLLTYVWHLWCEGRGLALMDEAIADAFSLSEVMRCIQLGLLCVQEHATDRPDMSAVVLMLSGQSDLPQPKQPAFTFQLSTTHEVQSKEEYIQSRNTITITMAEGR</sequence>
<accession>A0A059C9R7</accession>
<dbReference type="OMA" id="NCGMEGK"/>
<reference evidence="21" key="1">
    <citation type="submission" date="2013-07" db="EMBL/GenBank/DDBJ databases">
        <title>The genome of Eucalyptus grandis.</title>
        <authorList>
            <person name="Schmutz J."/>
            <person name="Hayes R."/>
            <person name="Myburg A."/>
            <person name="Tuskan G."/>
            <person name="Grattapaglia D."/>
            <person name="Rokhsar D.S."/>
        </authorList>
    </citation>
    <scope>NUCLEOTIDE SEQUENCE</scope>
    <source>
        <tissue evidence="21">Leaf extractions</tissue>
    </source>
</reference>
<keyword evidence="17" id="KW-1133">Transmembrane helix</keyword>
<dbReference type="Pfam" id="PF01453">
    <property type="entry name" value="B_lectin"/>
    <property type="match status" value="1"/>
</dbReference>
<dbReference type="EMBL" id="KK198757">
    <property type="protein sequence ID" value="KCW75213.1"/>
    <property type="molecule type" value="Genomic_DNA"/>
</dbReference>
<dbReference type="CDD" id="cd14066">
    <property type="entry name" value="STKc_IRAK"/>
    <property type="match status" value="1"/>
</dbReference>
<dbReference type="PROSITE" id="PS50927">
    <property type="entry name" value="BULB_LECTIN"/>
    <property type="match status" value="1"/>
</dbReference>
<dbReference type="Pfam" id="PF00954">
    <property type="entry name" value="S_locus_glycop"/>
    <property type="match status" value="1"/>
</dbReference>
<keyword evidence="2" id="KW-1003">Cell membrane</keyword>
<evidence type="ECO:0000313" key="21">
    <source>
        <dbReference type="EMBL" id="KCW75213.1"/>
    </source>
</evidence>
<evidence type="ECO:0000256" key="17">
    <source>
        <dbReference type="SAM" id="Phobius"/>
    </source>
</evidence>
<evidence type="ECO:0000256" key="16">
    <source>
        <dbReference type="PIRNR" id="PIRNR000641"/>
    </source>
</evidence>
<evidence type="ECO:0000256" key="14">
    <source>
        <dbReference type="ARBA" id="ARBA00047899"/>
    </source>
</evidence>
<dbReference type="SMART" id="SM00473">
    <property type="entry name" value="PAN_AP"/>
    <property type="match status" value="1"/>
</dbReference>
<dbReference type="GO" id="GO:0005524">
    <property type="term" value="F:ATP binding"/>
    <property type="evidence" value="ECO:0007669"/>
    <property type="project" value="UniProtKB-KW"/>
</dbReference>
<evidence type="ECO:0000256" key="4">
    <source>
        <dbReference type="ARBA" id="ARBA00022553"/>
    </source>
</evidence>
<evidence type="ECO:0000256" key="5">
    <source>
        <dbReference type="ARBA" id="ARBA00022679"/>
    </source>
</evidence>
<evidence type="ECO:0000256" key="1">
    <source>
        <dbReference type="ARBA" id="ARBA00004251"/>
    </source>
</evidence>
<evidence type="ECO:0000256" key="7">
    <source>
        <dbReference type="ARBA" id="ARBA00022734"/>
    </source>
</evidence>
<keyword evidence="7" id="KW-0430">Lectin</keyword>
<keyword evidence="8 16" id="KW-0547">Nucleotide-binding</keyword>
<dbReference type="InterPro" id="IPR000858">
    <property type="entry name" value="S_locus_glycoprot_dom"/>
</dbReference>
<evidence type="ECO:0000256" key="12">
    <source>
        <dbReference type="ARBA" id="ARBA00023170"/>
    </source>
</evidence>
<evidence type="ECO:0000256" key="13">
    <source>
        <dbReference type="ARBA" id="ARBA00023180"/>
    </source>
</evidence>
<evidence type="ECO:0000256" key="6">
    <source>
        <dbReference type="ARBA" id="ARBA00022729"/>
    </source>
</evidence>
<proteinExistence type="inferred from homology"/>
<evidence type="ECO:0000259" key="18">
    <source>
        <dbReference type="PROSITE" id="PS50011"/>
    </source>
</evidence>
<keyword evidence="6" id="KW-0732">Signal</keyword>
<organism evidence="21">
    <name type="scientific">Eucalyptus grandis</name>
    <name type="common">Flooded gum</name>
    <dbReference type="NCBI Taxonomy" id="71139"/>
    <lineage>
        <taxon>Eukaryota</taxon>
        <taxon>Viridiplantae</taxon>
        <taxon>Streptophyta</taxon>
        <taxon>Embryophyta</taxon>
        <taxon>Tracheophyta</taxon>
        <taxon>Spermatophyta</taxon>
        <taxon>Magnoliopsida</taxon>
        <taxon>eudicotyledons</taxon>
        <taxon>Gunneridae</taxon>
        <taxon>Pentapetalae</taxon>
        <taxon>rosids</taxon>
        <taxon>malvids</taxon>
        <taxon>Myrtales</taxon>
        <taxon>Myrtaceae</taxon>
        <taxon>Myrtoideae</taxon>
        <taxon>Eucalypteae</taxon>
        <taxon>Eucalyptus</taxon>
    </lineage>
</organism>
<keyword evidence="5 16" id="KW-0808">Transferase</keyword>
<comment type="similarity">
    <text evidence="16">Belongs to the protein kinase superfamily. Ser/Thr protein kinase family.</text>
</comment>
<keyword evidence="17" id="KW-0812">Transmembrane</keyword>
<feature type="domain" description="Protein kinase" evidence="18">
    <location>
        <begin position="527"/>
        <end position="812"/>
    </location>
</feature>
<feature type="domain" description="Bulb-type lectin" evidence="19">
    <location>
        <begin position="33"/>
        <end position="156"/>
    </location>
</feature>
<dbReference type="InParanoid" id="A0A059C9R7"/>
<dbReference type="GO" id="GO:0106310">
    <property type="term" value="F:protein serine kinase activity"/>
    <property type="evidence" value="ECO:0007669"/>
    <property type="project" value="RHEA"/>
</dbReference>
<dbReference type="AlphaFoldDB" id="A0A059C9R7"/>
<dbReference type="CDD" id="cd01098">
    <property type="entry name" value="PAN_AP_plant"/>
    <property type="match status" value="1"/>
</dbReference>
<evidence type="ECO:0000256" key="10">
    <source>
        <dbReference type="ARBA" id="ARBA00022840"/>
    </source>
</evidence>
<dbReference type="InterPro" id="IPR024171">
    <property type="entry name" value="SRK-like_kinase"/>
</dbReference>
<keyword evidence="9 16" id="KW-0418">Kinase</keyword>